<keyword evidence="2" id="KW-1185">Reference proteome</keyword>
<name>A0ABT7B6A2_9CYAN</name>
<gene>
    <name evidence="1" type="ORF">PMG25_11415</name>
</gene>
<organism evidence="1 2">
    <name type="scientific">Roseofilum capinflatum BLCC-M114</name>
    <dbReference type="NCBI Taxonomy" id="3022440"/>
    <lineage>
        <taxon>Bacteria</taxon>
        <taxon>Bacillati</taxon>
        <taxon>Cyanobacteriota</taxon>
        <taxon>Cyanophyceae</taxon>
        <taxon>Desertifilales</taxon>
        <taxon>Desertifilaceae</taxon>
        <taxon>Roseofilum</taxon>
        <taxon>Roseofilum capinflatum</taxon>
    </lineage>
</organism>
<protein>
    <submittedName>
        <fullName evidence="1">Uncharacterized protein</fullName>
    </submittedName>
</protein>
<dbReference type="EMBL" id="JAQOSO010000061">
    <property type="protein sequence ID" value="MDJ1174702.1"/>
    <property type="molecule type" value="Genomic_DNA"/>
</dbReference>
<proteinExistence type="predicted"/>
<dbReference type="Proteomes" id="UP001235849">
    <property type="component" value="Unassembled WGS sequence"/>
</dbReference>
<evidence type="ECO:0000313" key="2">
    <source>
        <dbReference type="Proteomes" id="UP001235849"/>
    </source>
</evidence>
<accession>A0ABT7B6A2</accession>
<sequence length="96" mass="11460">MAFDFDNKYADYSREHRRELYEIDAKKLEVLERRDALGTLRKDFLKHPETANASIEMSQQIKRELIALDERRKSIIFEHSKQKYGVDLARRMASID</sequence>
<dbReference type="RefSeq" id="WP_283767022.1">
    <property type="nucleotide sequence ID" value="NZ_JAQOSO010000061.1"/>
</dbReference>
<reference evidence="1 2" key="1">
    <citation type="submission" date="2023-01" db="EMBL/GenBank/DDBJ databases">
        <title>Novel diversity within Roseofilum (Cyanobacteria; Desertifilaceae) from marine benthic mats with descriptions of four novel species.</title>
        <authorList>
            <person name="Wang Y."/>
            <person name="Berthold D.E."/>
            <person name="Hu J."/>
            <person name="Lefler F.W."/>
            <person name="Laughinghouse H.D. IV."/>
        </authorList>
    </citation>
    <scope>NUCLEOTIDE SEQUENCE [LARGE SCALE GENOMIC DNA]</scope>
    <source>
        <strain evidence="1 2">BLCC-M114</strain>
    </source>
</reference>
<comment type="caution">
    <text evidence="1">The sequence shown here is derived from an EMBL/GenBank/DDBJ whole genome shotgun (WGS) entry which is preliminary data.</text>
</comment>
<evidence type="ECO:0000313" key="1">
    <source>
        <dbReference type="EMBL" id="MDJ1174702.1"/>
    </source>
</evidence>